<accession>A0A3N4KG08</accession>
<reference evidence="11 12" key="1">
    <citation type="journal article" date="2018" name="Nat. Ecol. Evol.">
        <title>Pezizomycetes genomes reveal the molecular basis of ectomycorrhizal truffle lifestyle.</title>
        <authorList>
            <person name="Murat C."/>
            <person name="Payen T."/>
            <person name="Noel B."/>
            <person name="Kuo A."/>
            <person name="Morin E."/>
            <person name="Chen J."/>
            <person name="Kohler A."/>
            <person name="Krizsan K."/>
            <person name="Balestrini R."/>
            <person name="Da Silva C."/>
            <person name="Montanini B."/>
            <person name="Hainaut M."/>
            <person name="Levati E."/>
            <person name="Barry K.W."/>
            <person name="Belfiori B."/>
            <person name="Cichocki N."/>
            <person name="Clum A."/>
            <person name="Dockter R.B."/>
            <person name="Fauchery L."/>
            <person name="Guy J."/>
            <person name="Iotti M."/>
            <person name="Le Tacon F."/>
            <person name="Lindquist E.A."/>
            <person name="Lipzen A."/>
            <person name="Malagnac F."/>
            <person name="Mello A."/>
            <person name="Molinier V."/>
            <person name="Miyauchi S."/>
            <person name="Poulain J."/>
            <person name="Riccioni C."/>
            <person name="Rubini A."/>
            <person name="Sitrit Y."/>
            <person name="Splivallo R."/>
            <person name="Traeger S."/>
            <person name="Wang M."/>
            <person name="Zifcakova L."/>
            <person name="Wipf D."/>
            <person name="Zambonelli A."/>
            <person name="Paolocci F."/>
            <person name="Nowrousian M."/>
            <person name="Ottonello S."/>
            <person name="Baldrian P."/>
            <person name="Spatafora J.W."/>
            <person name="Henrissat B."/>
            <person name="Nagy L.G."/>
            <person name="Aury J.M."/>
            <person name="Wincker P."/>
            <person name="Grigoriev I.V."/>
            <person name="Bonfante P."/>
            <person name="Martin F.M."/>
        </authorList>
    </citation>
    <scope>NUCLEOTIDE SEQUENCE [LARGE SCALE GENOMIC DNA]</scope>
    <source>
        <strain evidence="11 12">CCBAS932</strain>
    </source>
</reference>
<dbReference type="GO" id="GO:0004252">
    <property type="term" value="F:serine-type endopeptidase activity"/>
    <property type="evidence" value="ECO:0007669"/>
    <property type="project" value="UniProtKB-UniRule"/>
</dbReference>
<dbReference type="GO" id="GO:0006508">
    <property type="term" value="P:proteolysis"/>
    <property type="evidence" value="ECO:0007669"/>
    <property type="project" value="UniProtKB-KW"/>
</dbReference>
<evidence type="ECO:0000259" key="9">
    <source>
        <dbReference type="Pfam" id="PF00082"/>
    </source>
</evidence>
<dbReference type="PRINTS" id="PR00723">
    <property type="entry name" value="SUBTILISIN"/>
</dbReference>
<keyword evidence="3 8" id="KW-0732">Signal</keyword>
<dbReference type="PANTHER" id="PTHR43806">
    <property type="entry name" value="PEPTIDASE S8"/>
    <property type="match status" value="1"/>
</dbReference>
<dbReference type="Gene3D" id="3.30.70.80">
    <property type="entry name" value="Peptidase S8 propeptide/proteinase inhibitor I9"/>
    <property type="match status" value="1"/>
</dbReference>
<organism evidence="11 12">
    <name type="scientific">Morchella conica CCBAS932</name>
    <dbReference type="NCBI Taxonomy" id="1392247"/>
    <lineage>
        <taxon>Eukaryota</taxon>
        <taxon>Fungi</taxon>
        <taxon>Dikarya</taxon>
        <taxon>Ascomycota</taxon>
        <taxon>Pezizomycotina</taxon>
        <taxon>Pezizomycetes</taxon>
        <taxon>Pezizales</taxon>
        <taxon>Morchellaceae</taxon>
        <taxon>Morchella</taxon>
    </lineage>
</organism>
<dbReference type="InterPro" id="IPR022398">
    <property type="entry name" value="Peptidase_S8_His-AS"/>
</dbReference>
<dbReference type="AlphaFoldDB" id="A0A3N4KG08"/>
<dbReference type="Gene3D" id="3.40.50.200">
    <property type="entry name" value="Peptidase S8/S53 domain"/>
    <property type="match status" value="1"/>
</dbReference>
<dbReference type="InterPro" id="IPR050131">
    <property type="entry name" value="Peptidase_S8_subtilisin-like"/>
</dbReference>
<dbReference type="Pfam" id="PF00082">
    <property type="entry name" value="Peptidase_S8"/>
    <property type="match status" value="1"/>
</dbReference>
<dbReference type="GO" id="GO:0005576">
    <property type="term" value="C:extracellular region"/>
    <property type="evidence" value="ECO:0007669"/>
    <property type="project" value="UniProtKB-ARBA"/>
</dbReference>
<evidence type="ECO:0000256" key="7">
    <source>
        <dbReference type="RuleBase" id="RU003355"/>
    </source>
</evidence>
<keyword evidence="4 6" id="KW-0378">Hydrolase</keyword>
<dbReference type="PROSITE" id="PS51892">
    <property type="entry name" value="SUBTILASE"/>
    <property type="match status" value="1"/>
</dbReference>
<keyword evidence="2 6" id="KW-0645">Protease</keyword>
<dbReference type="Proteomes" id="UP000277580">
    <property type="component" value="Unassembled WGS sequence"/>
</dbReference>
<dbReference type="InterPro" id="IPR000209">
    <property type="entry name" value="Peptidase_S8/S53_dom"/>
</dbReference>
<keyword evidence="12" id="KW-1185">Reference proteome</keyword>
<dbReference type="OrthoDB" id="206201at2759"/>
<dbReference type="FunFam" id="3.40.50.200:FF:000014">
    <property type="entry name" value="Proteinase K"/>
    <property type="match status" value="1"/>
</dbReference>
<evidence type="ECO:0000259" key="10">
    <source>
        <dbReference type="Pfam" id="PF05922"/>
    </source>
</evidence>
<evidence type="ECO:0000256" key="1">
    <source>
        <dbReference type="ARBA" id="ARBA00011073"/>
    </source>
</evidence>
<dbReference type="EMBL" id="ML119164">
    <property type="protein sequence ID" value="RPB08408.1"/>
    <property type="molecule type" value="Genomic_DNA"/>
</dbReference>
<dbReference type="CDD" id="cd04077">
    <property type="entry name" value="Peptidases_S8_PCSK9_ProteinaseK_like"/>
    <property type="match status" value="1"/>
</dbReference>
<sequence>MQFLTNLALAALAILPVFGSPVPSVPKAGDIVPDSYIVVLNEGVSDAAFQAHTSWASSVNAASMKKRGLEPRAETFDYTYTLGSLKGYAGTFDKETIDQIATRSEVAYIEPNAVVVASAILTRQQTTQSPISSWGLGSVSHKSGTGSNYIYDSSAGSGVYAYVVDTGVLTTHNDFGGRAVWGYNAVSGSSNTDANGHGTHVAGTIAGTTYGIAKKATIIAVKVLGDDGSGTNAGVIAGINWVASNAQSNGRTTKSVANMSLGGSYSAAVNSAVNNAVAAGITFAVAAGNDNANAANYSPASAASALTVGAITSSLVRASYSNYGSALDIFAPGSSITSTWIGSNSATNTISGTSMASPHVAGVAAYLIGLEGLSTPAAVRARIIALAGSGLVTSPGTGSPNYLLYNGNGA</sequence>
<name>A0A3N4KG08_9PEZI</name>
<proteinExistence type="inferred from homology"/>
<feature type="active site" description="Charge relay system" evidence="6">
    <location>
        <position position="197"/>
    </location>
</feature>
<feature type="signal peptide" evidence="8">
    <location>
        <begin position="1"/>
        <end position="19"/>
    </location>
</feature>
<evidence type="ECO:0000256" key="8">
    <source>
        <dbReference type="SAM" id="SignalP"/>
    </source>
</evidence>
<dbReference type="Pfam" id="PF05922">
    <property type="entry name" value="Inhibitor_I9"/>
    <property type="match status" value="1"/>
</dbReference>
<protein>
    <submittedName>
        <fullName evidence="11">Subtilisin-like serine protease-like protein PR1A</fullName>
    </submittedName>
</protein>
<dbReference type="InterPro" id="IPR015500">
    <property type="entry name" value="Peptidase_S8_subtilisin-rel"/>
</dbReference>
<evidence type="ECO:0000256" key="2">
    <source>
        <dbReference type="ARBA" id="ARBA00022670"/>
    </source>
</evidence>
<evidence type="ECO:0000256" key="6">
    <source>
        <dbReference type="PROSITE-ProRule" id="PRU01240"/>
    </source>
</evidence>
<evidence type="ECO:0000313" key="11">
    <source>
        <dbReference type="EMBL" id="RPB08408.1"/>
    </source>
</evidence>
<dbReference type="InterPro" id="IPR037045">
    <property type="entry name" value="S8pro/Inhibitor_I9_sf"/>
</dbReference>
<dbReference type="PANTHER" id="PTHR43806:SF11">
    <property type="entry name" value="CEREVISIN-RELATED"/>
    <property type="match status" value="1"/>
</dbReference>
<dbReference type="SUPFAM" id="SSF54897">
    <property type="entry name" value="Protease propeptides/inhibitors"/>
    <property type="match status" value="1"/>
</dbReference>
<feature type="active site" description="Charge relay system" evidence="6">
    <location>
        <position position="165"/>
    </location>
</feature>
<gene>
    <name evidence="11" type="ORF">P167DRAFT_494195</name>
</gene>
<comment type="similarity">
    <text evidence="1 6 7">Belongs to the peptidase S8 family.</text>
</comment>
<dbReference type="PROSITE" id="PS00138">
    <property type="entry name" value="SUBTILASE_SER"/>
    <property type="match status" value="1"/>
</dbReference>
<feature type="chain" id="PRO_5018228093" evidence="8">
    <location>
        <begin position="20"/>
        <end position="410"/>
    </location>
</feature>
<evidence type="ECO:0000256" key="5">
    <source>
        <dbReference type="ARBA" id="ARBA00022825"/>
    </source>
</evidence>
<dbReference type="InParanoid" id="A0A3N4KG08"/>
<dbReference type="STRING" id="1392247.A0A3N4KG08"/>
<dbReference type="InterPro" id="IPR010259">
    <property type="entry name" value="S8pro/Inhibitor_I9"/>
</dbReference>
<feature type="domain" description="Inhibitor I9" evidence="10">
    <location>
        <begin position="35"/>
        <end position="115"/>
    </location>
</feature>
<dbReference type="InterPro" id="IPR023827">
    <property type="entry name" value="Peptidase_S8_Asp-AS"/>
</dbReference>
<evidence type="ECO:0000256" key="3">
    <source>
        <dbReference type="ARBA" id="ARBA00022729"/>
    </source>
</evidence>
<dbReference type="InterPro" id="IPR023828">
    <property type="entry name" value="Peptidase_S8_Ser-AS"/>
</dbReference>
<feature type="active site" description="Charge relay system" evidence="6">
    <location>
        <position position="354"/>
    </location>
</feature>
<keyword evidence="5 6" id="KW-0720">Serine protease</keyword>
<evidence type="ECO:0000256" key="4">
    <source>
        <dbReference type="ARBA" id="ARBA00022801"/>
    </source>
</evidence>
<dbReference type="InterPro" id="IPR036852">
    <property type="entry name" value="Peptidase_S8/S53_dom_sf"/>
</dbReference>
<dbReference type="SUPFAM" id="SSF52743">
    <property type="entry name" value="Subtilisin-like"/>
    <property type="match status" value="1"/>
</dbReference>
<dbReference type="InterPro" id="IPR034193">
    <property type="entry name" value="PCSK9_ProteinaseK-like"/>
</dbReference>
<dbReference type="PROSITE" id="PS00137">
    <property type="entry name" value="SUBTILASE_HIS"/>
    <property type="match status" value="1"/>
</dbReference>
<evidence type="ECO:0000313" key="12">
    <source>
        <dbReference type="Proteomes" id="UP000277580"/>
    </source>
</evidence>
<dbReference type="PROSITE" id="PS00136">
    <property type="entry name" value="SUBTILASE_ASP"/>
    <property type="match status" value="1"/>
</dbReference>
<feature type="domain" description="Peptidase S8/S53" evidence="9">
    <location>
        <begin position="156"/>
        <end position="387"/>
    </location>
</feature>